<gene>
    <name evidence="1" type="ORF">MM415A04005_0005</name>
    <name evidence="2" type="ORF">MM415B07073_0008</name>
</gene>
<sequence>MNDINQGFINHKHNGVYLKFPNGNAISTIWGRGSYSQNHDYTTGSVIKDFEMLIEEGSPTAEIMIDTDNAELRKKIFRKFGVSLDNGVIGWVSIEDWLWVLNRLEKNK</sequence>
<dbReference type="EMBL" id="MT143447">
    <property type="protein sequence ID" value="QJA96935.1"/>
    <property type="molecule type" value="Genomic_DNA"/>
</dbReference>
<evidence type="ECO:0000313" key="2">
    <source>
        <dbReference type="EMBL" id="QJA96935.1"/>
    </source>
</evidence>
<accession>A0A6M3LW91</accession>
<name>A0A6M3LW91_9ZZZZ</name>
<organism evidence="2">
    <name type="scientific">viral metagenome</name>
    <dbReference type="NCBI Taxonomy" id="1070528"/>
    <lineage>
        <taxon>unclassified sequences</taxon>
        <taxon>metagenomes</taxon>
        <taxon>organismal metagenomes</taxon>
    </lineage>
</organism>
<protein>
    <submittedName>
        <fullName evidence="2">Uncharacterized protein</fullName>
    </submittedName>
</protein>
<dbReference type="EMBL" id="MT141764">
    <property type="protein sequence ID" value="QJA70098.1"/>
    <property type="molecule type" value="Genomic_DNA"/>
</dbReference>
<proteinExistence type="predicted"/>
<evidence type="ECO:0000313" key="1">
    <source>
        <dbReference type="EMBL" id="QJA70098.1"/>
    </source>
</evidence>
<reference evidence="2" key="1">
    <citation type="submission" date="2020-03" db="EMBL/GenBank/DDBJ databases">
        <title>The deep terrestrial virosphere.</title>
        <authorList>
            <person name="Holmfeldt K."/>
            <person name="Nilsson E."/>
            <person name="Simone D."/>
            <person name="Lopez-Fernandez M."/>
            <person name="Wu X."/>
            <person name="de Brujin I."/>
            <person name="Lundin D."/>
            <person name="Andersson A."/>
            <person name="Bertilsson S."/>
            <person name="Dopson M."/>
        </authorList>
    </citation>
    <scope>NUCLEOTIDE SEQUENCE</scope>
    <source>
        <strain evidence="1">MM415A04005</strain>
        <strain evidence="2">MM415B07073</strain>
    </source>
</reference>
<dbReference type="AlphaFoldDB" id="A0A6M3LW91"/>